<dbReference type="InterPro" id="IPR032466">
    <property type="entry name" value="Metal_Hydrolase"/>
</dbReference>
<evidence type="ECO:0000313" key="4">
    <source>
        <dbReference type="EMBL" id="MDA7026781.1"/>
    </source>
</evidence>
<proteinExistence type="inferred from homology"/>
<dbReference type="PANTHER" id="PTHR10819:SF3">
    <property type="entry name" value="PHOSPHOTRIESTERASE-RELATED PROTEIN"/>
    <property type="match status" value="1"/>
</dbReference>
<keyword evidence="5" id="KW-1185">Reference proteome</keyword>
<protein>
    <submittedName>
        <fullName evidence="4">TatD family hydrolase</fullName>
    </submittedName>
</protein>
<comment type="caution">
    <text evidence="3">Lacks conserved residue(s) required for the propagation of feature annotation.</text>
</comment>
<evidence type="ECO:0000313" key="5">
    <source>
        <dbReference type="Proteomes" id="UP001211894"/>
    </source>
</evidence>
<dbReference type="Gene3D" id="3.20.20.140">
    <property type="entry name" value="Metal-dependent hydrolases"/>
    <property type="match status" value="1"/>
</dbReference>
<dbReference type="GO" id="GO:0016787">
    <property type="term" value="F:hydrolase activity"/>
    <property type="evidence" value="ECO:0007669"/>
    <property type="project" value="UniProtKB-KW"/>
</dbReference>
<evidence type="ECO:0000256" key="1">
    <source>
        <dbReference type="ARBA" id="ARBA00022723"/>
    </source>
</evidence>
<dbReference type="PIRSF" id="PIRSF016839">
    <property type="entry name" value="PhP"/>
    <property type="match status" value="1"/>
</dbReference>
<dbReference type="InterPro" id="IPR001559">
    <property type="entry name" value="Phosphotriesterase"/>
</dbReference>
<evidence type="ECO:0000256" key="2">
    <source>
        <dbReference type="ARBA" id="ARBA00022801"/>
    </source>
</evidence>
<organism evidence="4 5">
    <name type="scientific">Bacillus changyiensis</name>
    <dbReference type="NCBI Taxonomy" id="3004103"/>
    <lineage>
        <taxon>Bacteria</taxon>
        <taxon>Bacillati</taxon>
        <taxon>Bacillota</taxon>
        <taxon>Bacilli</taxon>
        <taxon>Bacillales</taxon>
        <taxon>Bacillaceae</taxon>
        <taxon>Bacillus</taxon>
    </lineage>
</organism>
<dbReference type="SUPFAM" id="SSF51556">
    <property type="entry name" value="Metallo-dependent hydrolases"/>
    <property type="match status" value="1"/>
</dbReference>
<dbReference type="Proteomes" id="UP001211894">
    <property type="component" value="Unassembled WGS sequence"/>
</dbReference>
<dbReference type="Pfam" id="PF02126">
    <property type="entry name" value="PTE"/>
    <property type="match status" value="1"/>
</dbReference>
<dbReference type="EMBL" id="JAQKAB010000005">
    <property type="protein sequence ID" value="MDA7026781.1"/>
    <property type="molecule type" value="Genomic_DNA"/>
</dbReference>
<dbReference type="PROSITE" id="PS51347">
    <property type="entry name" value="PHOSPHOTRIESTERASE_2"/>
    <property type="match status" value="1"/>
</dbReference>
<comment type="similarity">
    <text evidence="3">Belongs to the metallo-dependent hydrolases superfamily. Phosphotriesterase family.</text>
</comment>
<sequence>MFKNGMTYMHEHTTIDLSEVKNNEDCKLDVFSETIKEYQTLYAKGVRNLVDVTNIGMGRHVTYVQKVAEESGINIISSTGFYQESFYPIQVLRETQQQLAERMITEIVDGIKGTTIKAEMIGEIGTSYNKWTEAEKKVFKAVIIAHQATKKPISTHTSLGTLGHEQVDFFKKNQVNLNRVVIGHVDLTGDIDYILQMLREGVYIAFDTIGKESYMPDHVRAEMLKKIQDKGYIEKVFLSMDITRKSHLKYKGGIGYSYLLDSFIPLLQTYGITRHSIECLLIHNPYAFMKELGESI</sequence>
<reference evidence="4 5" key="1">
    <citation type="submission" date="2023-01" db="EMBL/GenBank/DDBJ databases">
        <title>Bacillus changyiensis sp. nov., isolated from a coastal deposit.</title>
        <authorList>
            <person name="Xiao G."/>
            <person name="Lai Q."/>
            <person name="Hu Z."/>
            <person name="Shao Z."/>
        </authorList>
    </citation>
    <scope>NUCLEOTIDE SEQUENCE [LARGE SCALE GENOMIC DNA]</scope>
    <source>
        <strain evidence="4 5">CLL-7-23</strain>
    </source>
</reference>
<dbReference type="PANTHER" id="PTHR10819">
    <property type="entry name" value="PHOSPHOTRIESTERASE-RELATED"/>
    <property type="match status" value="1"/>
</dbReference>
<accession>A0ABT4X5S3</accession>
<keyword evidence="2 4" id="KW-0378">Hydrolase</keyword>
<keyword evidence="1" id="KW-0479">Metal-binding</keyword>
<gene>
    <name evidence="4" type="ORF">PJ311_09200</name>
</gene>
<comment type="caution">
    <text evidence="4">The sequence shown here is derived from an EMBL/GenBank/DDBJ whole genome shotgun (WGS) entry which is preliminary data.</text>
</comment>
<evidence type="ECO:0000256" key="3">
    <source>
        <dbReference type="PROSITE-ProRule" id="PRU00679"/>
    </source>
</evidence>
<dbReference type="RefSeq" id="WP_271340633.1">
    <property type="nucleotide sequence ID" value="NZ_JAQKAB010000005.1"/>
</dbReference>
<name>A0ABT4X5S3_9BACI</name>